<evidence type="ECO:0000313" key="3">
    <source>
        <dbReference type="EMBL" id="BAK83720.1"/>
    </source>
</evidence>
<dbReference type="PATRIC" id="fig|634177.7.peg.1505"/>
<dbReference type="InterPro" id="IPR036737">
    <property type="entry name" value="OmpA-like_sf"/>
</dbReference>
<dbReference type="HOGENOM" id="CLU_833617_0_0_5"/>
<dbReference type="Proteomes" id="UP000009044">
    <property type="component" value="Chromosome"/>
</dbReference>
<reference evidence="4" key="1">
    <citation type="journal article" date="2011" name="J. Bacteriol.">
        <title>Complete genome sequence of NBRC 3288, a unique cellulose-nonproducing strain of Gluconacetobacter xylinus isolated from vinegar.</title>
        <authorList>
            <person name="Ogino H."/>
            <person name="Azuma Y."/>
            <person name="Hosoyama A."/>
            <person name="Nakazawa H."/>
            <person name="Matsutani M."/>
            <person name="Hasegawa A."/>
            <person name="Otsuyama K."/>
            <person name="Matsushita K."/>
            <person name="Fujita N."/>
            <person name="Shirai M."/>
        </authorList>
    </citation>
    <scope>NUCLEOTIDE SEQUENCE [LARGE SCALE GENOMIC DNA]</scope>
    <source>
        <strain evidence="4">NBRC 3288 / BCRC 11682 / LMG 1693</strain>
    </source>
</reference>
<accession>G2I6H3</accession>
<dbReference type="KEGG" id="gxy:GLX_13080"/>
<dbReference type="STRING" id="634177.GLX_13080"/>
<evidence type="ECO:0000259" key="2">
    <source>
        <dbReference type="Pfam" id="PF00691"/>
    </source>
</evidence>
<feature type="region of interest" description="Disordered" evidence="1">
    <location>
        <begin position="60"/>
        <end position="92"/>
    </location>
</feature>
<name>G2I6H3_KOMMN</name>
<evidence type="ECO:0000313" key="4">
    <source>
        <dbReference type="Proteomes" id="UP000009044"/>
    </source>
</evidence>
<organism evidence="3 4">
    <name type="scientific">Komagataeibacter medellinensis (strain NBRC 3288 / BCRC 11682 / LMG 1693 / Kondo 51)</name>
    <name type="common">Gluconacetobacter medellinensis</name>
    <dbReference type="NCBI Taxonomy" id="634177"/>
    <lineage>
        <taxon>Bacteria</taxon>
        <taxon>Pseudomonadati</taxon>
        <taxon>Pseudomonadota</taxon>
        <taxon>Alphaproteobacteria</taxon>
        <taxon>Acetobacterales</taxon>
        <taxon>Acetobacteraceae</taxon>
        <taxon>Komagataeibacter</taxon>
    </lineage>
</organism>
<evidence type="ECO:0000256" key="1">
    <source>
        <dbReference type="SAM" id="MobiDB-lite"/>
    </source>
</evidence>
<dbReference type="Pfam" id="PF00691">
    <property type="entry name" value="OmpA"/>
    <property type="match status" value="1"/>
</dbReference>
<dbReference type="InterPro" id="IPR006665">
    <property type="entry name" value="OmpA-like"/>
</dbReference>
<dbReference type="AlphaFoldDB" id="G2I6H3"/>
<dbReference type="EMBL" id="AP012159">
    <property type="protein sequence ID" value="BAK83720.1"/>
    <property type="molecule type" value="Genomic_DNA"/>
</dbReference>
<dbReference type="Gene3D" id="3.30.1330.60">
    <property type="entry name" value="OmpA-like domain"/>
    <property type="match status" value="1"/>
</dbReference>
<feature type="compositionally biased region" description="Low complexity" evidence="1">
    <location>
        <begin position="132"/>
        <end position="146"/>
    </location>
</feature>
<dbReference type="SUPFAM" id="SSF103088">
    <property type="entry name" value="OmpA-like"/>
    <property type="match status" value="1"/>
</dbReference>
<protein>
    <recommendedName>
        <fullName evidence="2">OmpA-like domain-containing protein</fullName>
    </recommendedName>
</protein>
<proteinExistence type="predicted"/>
<sequence length="338" mass="35039">MGKRAASPSPGRFFFPPAGLIPPARAACAALLVMGLGACAHHEDTVDSLSDWYHRYQGGVISEQRPPPPGTHQPYPKIGLGPNRLPQLPSPDLREDITADLEAQRELNQRQDAIMGTMPTAADIPPIPTHPAAGSQSASLQAADSTGGTGNGATTGGSPATHDTPRSARGMAGQPEPARDGNGQLLMPEITTTVPDHPEAVPANLPPVAAAPPELPSVGGINLPDNAPRDGMTLPTYHLASPDDGTSVHFLPGSDQIEPGEEDVVDATVKERGNKFVIVNGYGNAATATAEGQTAALKLAILRARTLSRLLQARGVPASRITVHAHAFGNGARLAIVR</sequence>
<gene>
    <name evidence="3" type="ordered locus">GLX_13080</name>
</gene>
<dbReference type="eggNOG" id="COG2885">
    <property type="taxonomic scope" value="Bacteria"/>
</dbReference>
<feature type="region of interest" description="Disordered" evidence="1">
    <location>
        <begin position="119"/>
        <end position="184"/>
    </location>
</feature>
<feature type="domain" description="OmpA-like" evidence="2">
    <location>
        <begin position="250"/>
        <end position="326"/>
    </location>
</feature>